<keyword evidence="8 12" id="KW-1133">Transmembrane helix</keyword>
<keyword evidence="2" id="KW-0813">Transport</keyword>
<evidence type="ECO:0000256" key="11">
    <source>
        <dbReference type="ARBA" id="ARBA00023303"/>
    </source>
</evidence>
<keyword evidence="3" id="KW-0633">Potassium transport</keyword>
<dbReference type="RefSeq" id="WP_073208932.1">
    <property type="nucleotide sequence ID" value="NZ_FRBD01000014.1"/>
</dbReference>
<keyword evidence="5" id="KW-0631">Potassium channel</keyword>
<keyword evidence="11 14" id="KW-0407">Ion channel</keyword>
<dbReference type="AlphaFoldDB" id="A0A1M6VTJ4"/>
<evidence type="ECO:0000256" key="8">
    <source>
        <dbReference type="ARBA" id="ARBA00022989"/>
    </source>
</evidence>
<reference evidence="14 15" key="1">
    <citation type="submission" date="2016-11" db="EMBL/GenBank/DDBJ databases">
        <authorList>
            <person name="Jaros S."/>
            <person name="Januszkiewicz K."/>
            <person name="Wedrychowicz H."/>
        </authorList>
    </citation>
    <scope>NUCLEOTIDE SEQUENCE [LARGE SCALE GENOMIC DNA]</scope>
    <source>
        <strain evidence="14 15">KHT3</strain>
    </source>
</reference>
<evidence type="ECO:0000256" key="1">
    <source>
        <dbReference type="ARBA" id="ARBA00004141"/>
    </source>
</evidence>
<evidence type="ECO:0000256" key="3">
    <source>
        <dbReference type="ARBA" id="ARBA00022538"/>
    </source>
</evidence>
<feature type="transmembrane region" description="Helical" evidence="12">
    <location>
        <begin position="188"/>
        <end position="207"/>
    </location>
</feature>
<keyword evidence="7" id="KW-0630">Potassium</keyword>
<evidence type="ECO:0000256" key="2">
    <source>
        <dbReference type="ARBA" id="ARBA00022448"/>
    </source>
</evidence>
<evidence type="ECO:0000313" key="14">
    <source>
        <dbReference type="EMBL" id="SHK84788.1"/>
    </source>
</evidence>
<accession>A0A1M6VTJ4</accession>
<dbReference type="OrthoDB" id="9799090at2"/>
<dbReference type="Proteomes" id="UP000184130">
    <property type="component" value="Unassembled WGS sequence"/>
</dbReference>
<dbReference type="GO" id="GO:0008076">
    <property type="term" value="C:voltage-gated potassium channel complex"/>
    <property type="evidence" value="ECO:0007669"/>
    <property type="project" value="InterPro"/>
</dbReference>
<dbReference type="SUPFAM" id="SSF81324">
    <property type="entry name" value="Voltage-gated potassium channels"/>
    <property type="match status" value="1"/>
</dbReference>
<dbReference type="PANTHER" id="PTHR11537:SF254">
    <property type="entry name" value="POTASSIUM VOLTAGE-GATED CHANNEL PROTEIN SHAB"/>
    <property type="match status" value="1"/>
</dbReference>
<dbReference type="PANTHER" id="PTHR11537">
    <property type="entry name" value="VOLTAGE-GATED POTASSIUM CHANNEL"/>
    <property type="match status" value="1"/>
</dbReference>
<dbReference type="InterPro" id="IPR005821">
    <property type="entry name" value="Ion_trans_dom"/>
</dbReference>
<dbReference type="GO" id="GO:0005249">
    <property type="term" value="F:voltage-gated potassium channel activity"/>
    <property type="evidence" value="ECO:0007669"/>
    <property type="project" value="InterPro"/>
</dbReference>
<feature type="transmembrane region" description="Helical" evidence="12">
    <location>
        <begin position="147"/>
        <end position="167"/>
    </location>
</feature>
<dbReference type="Gene3D" id="1.20.120.350">
    <property type="entry name" value="Voltage-gated potassium channels. Chain C"/>
    <property type="match status" value="1"/>
</dbReference>
<feature type="transmembrane region" description="Helical" evidence="12">
    <location>
        <begin position="48"/>
        <end position="66"/>
    </location>
</feature>
<evidence type="ECO:0000259" key="13">
    <source>
        <dbReference type="Pfam" id="PF00520"/>
    </source>
</evidence>
<dbReference type="PRINTS" id="PR00169">
    <property type="entry name" value="KCHANNEL"/>
</dbReference>
<dbReference type="EMBL" id="FRBD01000014">
    <property type="protein sequence ID" value="SHK84788.1"/>
    <property type="molecule type" value="Genomic_DNA"/>
</dbReference>
<evidence type="ECO:0000256" key="4">
    <source>
        <dbReference type="ARBA" id="ARBA00022692"/>
    </source>
</evidence>
<gene>
    <name evidence="14" type="ORF">SAMN05216463_11410</name>
</gene>
<dbReference type="GO" id="GO:0001508">
    <property type="term" value="P:action potential"/>
    <property type="evidence" value="ECO:0007669"/>
    <property type="project" value="TreeGrafter"/>
</dbReference>
<dbReference type="InterPro" id="IPR027359">
    <property type="entry name" value="Volt_channel_dom_sf"/>
</dbReference>
<name>A0A1M6VTJ4_XYLRU</name>
<feature type="transmembrane region" description="Helical" evidence="12">
    <location>
        <begin position="213"/>
        <end position="238"/>
    </location>
</feature>
<keyword evidence="9" id="KW-0406">Ion transport</keyword>
<comment type="subcellular location">
    <subcellularLocation>
        <location evidence="1">Membrane</location>
        <topology evidence="1">Multi-pass membrane protein</topology>
    </subcellularLocation>
</comment>
<dbReference type="Pfam" id="PF00520">
    <property type="entry name" value="Ion_trans"/>
    <property type="match status" value="1"/>
</dbReference>
<dbReference type="Gene3D" id="1.10.287.70">
    <property type="match status" value="1"/>
</dbReference>
<feature type="transmembrane region" description="Helical" evidence="12">
    <location>
        <begin position="86"/>
        <end position="106"/>
    </location>
</feature>
<evidence type="ECO:0000256" key="5">
    <source>
        <dbReference type="ARBA" id="ARBA00022826"/>
    </source>
</evidence>
<evidence type="ECO:0000256" key="6">
    <source>
        <dbReference type="ARBA" id="ARBA00022882"/>
    </source>
</evidence>
<evidence type="ECO:0000256" key="12">
    <source>
        <dbReference type="SAM" id="Phobius"/>
    </source>
</evidence>
<keyword evidence="10 12" id="KW-0472">Membrane</keyword>
<protein>
    <submittedName>
        <fullName evidence="14">Voltage-gated potassium channel</fullName>
    </submittedName>
</protein>
<keyword evidence="4 12" id="KW-0812">Transmembrane</keyword>
<keyword evidence="6" id="KW-0851">Voltage-gated channel</keyword>
<evidence type="ECO:0000256" key="7">
    <source>
        <dbReference type="ARBA" id="ARBA00022958"/>
    </source>
</evidence>
<sequence length="260" mass="30210">METNWRKFIHDMVKTPKVSIGSRIYGGIMLFAIIFGVLPLMFRHYNKWFWWMDLISSLLFIIDYIFRWCTADFESKYKDWRAYAVYPFTPMAIIDLLSILPVFNMISPTFKVVRVSRLLKLLRIFKVIRYFEPLMIIVAVIRRQGKILWTVASLSLFYIFITALIMFNAEEDINPVTGQLLFRDFFDAFYWAACTLTTVGYGDLYPISNTGRVISILSSIVGIAIIALPSGIITAGYMDELKQRKELKEREEKAPLASAE</sequence>
<dbReference type="InterPro" id="IPR028325">
    <property type="entry name" value="VG_K_chnl"/>
</dbReference>
<feature type="domain" description="Ion transport" evidence="13">
    <location>
        <begin position="25"/>
        <end position="240"/>
    </location>
</feature>
<evidence type="ECO:0000256" key="10">
    <source>
        <dbReference type="ARBA" id="ARBA00023136"/>
    </source>
</evidence>
<evidence type="ECO:0000256" key="9">
    <source>
        <dbReference type="ARBA" id="ARBA00023065"/>
    </source>
</evidence>
<evidence type="ECO:0000313" key="15">
    <source>
        <dbReference type="Proteomes" id="UP000184130"/>
    </source>
</evidence>
<feature type="transmembrane region" description="Helical" evidence="12">
    <location>
        <begin position="118"/>
        <end position="141"/>
    </location>
</feature>
<feature type="transmembrane region" description="Helical" evidence="12">
    <location>
        <begin position="20"/>
        <end position="41"/>
    </location>
</feature>
<organism evidence="14 15">
    <name type="scientific">Xylanibacter ruminicola</name>
    <name type="common">Prevotella ruminicola</name>
    <dbReference type="NCBI Taxonomy" id="839"/>
    <lineage>
        <taxon>Bacteria</taxon>
        <taxon>Pseudomonadati</taxon>
        <taxon>Bacteroidota</taxon>
        <taxon>Bacteroidia</taxon>
        <taxon>Bacteroidales</taxon>
        <taxon>Prevotellaceae</taxon>
        <taxon>Xylanibacter</taxon>
    </lineage>
</organism>
<proteinExistence type="predicted"/>